<dbReference type="Pfam" id="PF03948">
    <property type="entry name" value="Ribosomal_L9_C"/>
    <property type="match status" value="1"/>
</dbReference>
<keyword evidence="5" id="KW-0687">Ribonucleoprotein</keyword>
<keyword evidence="7" id="KW-0732">Signal</keyword>
<evidence type="ECO:0000256" key="1">
    <source>
        <dbReference type="ARBA" id="ARBA00010605"/>
    </source>
</evidence>
<dbReference type="InterPro" id="IPR036791">
    <property type="entry name" value="Ribosomal_bL9_C_sf"/>
</dbReference>
<evidence type="ECO:0000256" key="2">
    <source>
        <dbReference type="ARBA" id="ARBA00022730"/>
    </source>
</evidence>
<evidence type="ECO:0000256" key="4">
    <source>
        <dbReference type="ARBA" id="ARBA00022980"/>
    </source>
</evidence>
<dbReference type="InterPro" id="IPR020070">
    <property type="entry name" value="Ribosomal_bL9_N"/>
</dbReference>
<evidence type="ECO:0000256" key="3">
    <source>
        <dbReference type="ARBA" id="ARBA00022884"/>
    </source>
</evidence>
<dbReference type="GO" id="GO:0019843">
    <property type="term" value="F:rRNA binding"/>
    <property type="evidence" value="ECO:0007669"/>
    <property type="project" value="UniProtKB-KW"/>
</dbReference>
<feature type="signal peptide" evidence="7">
    <location>
        <begin position="1"/>
        <end position="21"/>
    </location>
</feature>
<dbReference type="GO" id="GO:0005840">
    <property type="term" value="C:ribosome"/>
    <property type="evidence" value="ECO:0007669"/>
    <property type="project" value="UniProtKB-KW"/>
</dbReference>
<evidence type="ECO:0000256" key="6">
    <source>
        <dbReference type="ARBA" id="ARBA00035427"/>
    </source>
</evidence>
<dbReference type="Proteomes" id="UP001295423">
    <property type="component" value="Unassembled WGS sequence"/>
</dbReference>
<comment type="similarity">
    <text evidence="1">Belongs to the bacterial ribosomal protein bL9 family.</text>
</comment>
<dbReference type="Gene3D" id="3.40.5.10">
    <property type="entry name" value="Ribosomal protein L9, N-terminal domain"/>
    <property type="match status" value="1"/>
</dbReference>
<dbReference type="GO" id="GO:1990904">
    <property type="term" value="C:ribonucleoprotein complex"/>
    <property type="evidence" value="ECO:0007669"/>
    <property type="project" value="UniProtKB-KW"/>
</dbReference>
<dbReference type="GO" id="GO:0006412">
    <property type="term" value="P:translation"/>
    <property type="evidence" value="ECO:0007669"/>
    <property type="project" value="InterPro"/>
</dbReference>
<dbReference type="GO" id="GO:0003735">
    <property type="term" value="F:structural constituent of ribosome"/>
    <property type="evidence" value="ECO:0007669"/>
    <property type="project" value="InterPro"/>
</dbReference>
<keyword evidence="11" id="KW-1185">Reference proteome</keyword>
<protein>
    <recommendedName>
        <fullName evidence="6">50S ribosomal protein L9, chloroplastic</fullName>
    </recommendedName>
</protein>
<dbReference type="EMBL" id="CAKOGP040000224">
    <property type="protein sequence ID" value="CAJ1932607.1"/>
    <property type="molecule type" value="Genomic_DNA"/>
</dbReference>
<name>A0AAD2CFV2_9STRA</name>
<evidence type="ECO:0000256" key="5">
    <source>
        <dbReference type="ARBA" id="ARBA00023274"/>
    </source>
</evidence>
<feature type="domain" description="Large ribosomal subunit protein bL9 C-terminal" evidence="9">
    <location>
        <begin position="163"/>
        <end position="258"/>
    </location>
</feature>
<evidence type="ECO:0000259" key="9">
    <source>
        <dbReference type="Pfam" id="PF03948"/>
    </source>
</evidence>
<dbReference type="PANTHER" id="PTHR21368">
    <property type="entry name" value="50S RIBOSOMAL PROTEIN L9"/>
    <property type="match status" value="1"/>
</dbReference>
<accession>A0AAD2CFV2</accession>
<dbReference type="Gene3D" id="3.10.430.100">
    <property type="entry name" value="Ribosomal protein L9, C-terminal domain"/>
    <property type="match status" value="1"/>
</dbReference>
<keyword evidence="2" id="KW-0699">rRNA-binding</keyword>
<dbReference type="InterPro" id="IPR000244">
    <property type="entry name" value="Ribosomal_bL9"/>
</dbReference>
<dbReference type="AlphaFoldDB" id="A0AAD2CFV2"/>
<evidence type="ECO:0000313" key="10">
    <source>
        <dbReference type="EMBL" id="CAJ1932607.1"/>
    </source>
</evidence>
<keyword evidence="3" id="KW-0694">RNA-binding</keyword>
<evidence type="ECO:0000313" key="11">
    <source>
        <dbReference type="Proteomes" id="UP001295423"/>
    </source>
</evidence>
<feature type="domain" description="Ribosomal protein L9" evidence="8">
    <location>
        <begin position="103"/>
        <end position="148"/>
    </location>
</feature>
<dbReference type="Pfam" id="PF01281">
    <property type="entry name" value="Ribosomal_L9_N"/>
    <property type="match status" value="1"/>
</dbReference>
<reference evidence="10" key="1">
    <citation type="submission" date="2023-08" db="EMBL/GenBank/DDBJ databases">
        <authorList>
            <person name="Audoor S."/>
            <person name="Bilcke G."/>
        </authorList>
    </citation>
    <scope>NUCLEOTIDE SEQUENCE</scope>
</reference>
<organism evidence="10 11">
    <name type="scientific">Cylindrotheca closterium</name>
    <dbReference type="NCBI Taxonomy" id="2856"/>
    <lineage>
        <taxon>Eukaryota</taxon>
        <taxon>Sar</taxon>
        <taxon>Stramenopiles</taxon>
        <taxon>Ochrophyta</taxon>
        <taxon>Bacillariophyta</taxon>
        <taxon>Bacillariophyceae</taxon>
        <taxon>Bacillariophycidae</taxon>
        <taxon>Bacillariales</taxon>
        <taxon>Bacillariaceae</taxon>
        <taxon>Cylindrotheca</taxon>
    </lineage>
</organism>
<feature type="chain" id="PRO_5041948949" description="50S ribosomal protein L9, chloroplastic" evidence="7">
    <location>
        <begin position="22"/>
        <end position="259"/>
    </location>
</feature>
<dbReference type="SUPFAM" id="SSF55658">
    <property type="entry name" value="L9 N-domain-like"/>
    <property type="match status" value="1"/>
</dbReference>
<dbReference type="SUPFAM" id="SSF55653">
    <property type="entry name" value="Ribosomal protein L9 C-domain"/>
    <property type="match status" value="1"/>
</dbReference>
<keyword evidence="4" id="KW-0689">Ribosomal protein</keyword>
<dbReference type="InterPro" id="IPR020069">
    <property type="entry name" value="Ribosomal_bL9_C"/>
</dbReference>
<proteinExistence type="inferred from homology"/>
<dbReference type="InterPro" id="IPR009027">
    <property type="entry name" value="Ribosomal_bL9/RNase_H1_N"/>
</dbReference>
<evidence type="ECO:0000256" key="7">
    <source>
        <dbReference type="SAM" id="SignalP"/>
    </source>
</evidence>
<gene>
    <name evidence="10" type="ORF">CYCCA115_LOCUS2921</name>
</gene>
<comment type="caution">
    <text evidence="10">The sequence shown here is derived from an EMBL/GenBank/DDBJ whole genome shotgun (WGS) entry which is preliminary data.</text>
</comment>
<dbReference type="InterPro" id="IPR036935">
    <property type="entry name" value="Ribosomal_bL9_N_sf"/>
</dbReference>
<evidence type="ECO:0000259" key="8">
    <source>
        <dbReference type="Pfam" id="PF01281"/>
    </source>
</evidence>
<sequence length="259" mass="27818">MKTILYLVGIIISALALPASAQYTSWHATFIPAASPVATRRNANAEALSFARSQMISGGYGLYPPTTTSTTMTTSKNTAAAASTSTQLFAKKKKVAPAAAKKIQVKMLKHVAGTGQAGEVVLVTPAFFNNKLRPQQAARMITDEEVAEETAEKQMKEDADRTKANELKETLDELELKLVRTAGPDGQLFGGVGPKVVMSELQSEIADDFLNNKWVKVTEVMDENGKKMRGDIKTVGEFGARINLLSGISAKIGIKVEAE</sequence>